<dbReference type="Proteomes" id="UP001225957">
    <property type="component" value="Unassembled WGS sequence"/>
</dbReference>
<dbReference type="PANTHER" id="PTHR30146">
    <property type="entry name" value="LACI-RELATED TRANSCRIPTIONAL REPRESSOR"/>
    <property type="match status" value="1"/>
</dbReference>
<name>A0ABT6V5B3_9GAMM</name>
<dbReference type="Pfam" id="PF00356">
    <property type="entry name" value="LacI"/>
    <property type="match status" value="1"/>
</dbReference>
<dbReference type="InterPro" id="IPR046335">
    <property type="entry name" value="LacI/GalR-like_sensor"/>
</dbReference>
<accession>A0ABT6V5B3</accession>
<evidence type="ECO:0000259" key="4">
    <source>
        <dbReference type="PROSITE" id="PS50932"/>
    </source>
</evidence>
<dbReference type="Gene3D" id="1.10.260.40">
    <property type="entry name" value="lambda repressor-like DNA-binding domains"/>
    <property type="match status" value="1"/>
</dbReference>
<evidence type="ECO:0000313" key="6">
    <source>
        <dbReference type="Proteomes" id="UP001225957"/>
    </source>
</evidence>
<proteinExistence type="predicted"/>
<protein>
    <submittedName>
        <fullName evidence="5">LacI family DNA-binding transcriptional regulator</fullName>
    </submittedName>
</protein>
<dbReference type="RefSeq" id="WP_282736057.1">
    <property type="nucleotide sequence ID" value="NZ_JASCQP010000028.1"/>
</dbReference>
<dbReference type="SUPFAM" id="SSF53822">
    <property type="entry name" value="Periplasmic binding protein-like I"/>
    <property type="match status" value="1"/>
</dbReference>
<dbReference type="SUPFAM" id="SSF47413">
    <property type="entry name" value="lambda repressor-like DNA-binding domains"/>
    <property type="match status" value="1"/>
</dbReference>
<dbReference type="InterPro" id="IPR000843">
    <property type="entry name" value="HTH_LacI"/>
</dbReference>
<gene>
    <name evidence="5" type="ORF">QLQ83_13630</name>
</gene>
<evidence type="ECO:0000256" key="1">
    <source>
        <dbReference type="ARBA" id="ARBA00023015"/>
    </source>
</evidence>
<evidence type="ECO:0000256" key="2">
    <source>
        <dbReference type="ARBA" id="ARBA00023125"/>
    </source>
</evidence>
<dbReference type="Pfam" id="PF13377">
    <property type="entry name" value="Peripla_BP_3"/>
    <property type="match status" value="1"/>
</dbReference>
<evidence type="ECO:0000256" key="3">
    <source>
        <dbReference type="ARBA" id="ARBA00023163"/>
    </source>
</evidence>
<keyword evidence="3" id="KW-0804">Transcription</keyword>
<evidence type="ECO:0000313" key="5">
    <source>
        <dbReference type="EMBL" id="MDI5892132.1"/>
    </source>
</evidence>
<sequence>MATDKEGARGRRRHRGNNRVTIEDVAKEAGAAPITVSRALNTPEKVSARLRERIDRAVEALGYVPNLIAGGLASAGTRVIPVVVPSLSILTFIEVIHGIQQTLEAAGYQVLLGSTDFDLDREAALIDSVLGYSPSGVILTGLRHRERAAHRLKAWGRPVVEIMELGEPCIDMNVGIDNAGAGACMAQHLLDRGYRRIAFLGTGMGMARDYRARERYEGHREVLEAAGVESGLLFQHDEPSSYELGRQLFLEALEARPDLEAMHFANDNLAAGAILEANRRGIRVPQDIAIGGYLGLSLGEHLTPRLTTVTVPRFGMGVEAARLLLTRLEGRSLASSRVDIGYELSVREST</sequence>
<keyword evidence="1" id="KW-0805">Transcription regulation</keyword>
<dbReference type="PANTHER" id="PTHR30146:SF33">
    <property type="entry name" value="TRANSCRIPTIONAL REGULATOR"/>
    <property type="match status" value="1"/>
</dbReference>
<dbReference type="PROSITE" id="PS50932">
    <property type="entry name" value="HTH_LACI_2"/>
    <property type="match status" value="1"/>
</dbReference>
<organism evidence="5 6">
    <name type="scientific">Halomonas rhizosphaerae</name>
    <dbReference type="NCBI Taxonomy" id="3043296"/>
    <lineage>
        <taxon>Bacteria</taxon>
        <taxon>Pseudomonadati</taxon>
        <taxon>Pseudomonadota</taxon>
        <taxon>Gammaproteobacteria</taxon>
        <taxon>Oceanospirillales</taxon>
        <taxon>Halomonadaceae</taxon>
        <taxon>Halomonas</taxon>
    </lineage>
</organism>
<dbReference type="CDD" id="cd01392">
    <property type="entry name" value="HTH_LacI"/>
    <property type="match status" value="1"/>
</dbReference>
<dbReference type="SMART" id="SM00354">
    <property type="entry name" value="HTH_LACI"/>
    <property type="match status" value="1"/>
</dbReference>
<keyword evidence="6" id="KW-1185">Reference proteome</keyword>
<dbReference type="InterPro" id="IPR028082">
    <property type="entry name" value="Peripla_BP_I"/>
</dbReference>
<dbReference type="Gene3D" id="3.40.50.2300">
    <property type="match status" value="2"/>
</dbReference>
<dbReference type="GO" id="GO:0003677">
    <property type="term" value="F:DNA binding"/>
    <property type="evidence" value="ECO:0007669"/>
    <property type="project" value="UniProtKB-KW"/>
</dbReference>
<keyword evidence="2 5" id="KW-0238">DNA-binding</keyword>
<dbReference type="InterPro" id="IPR010982">
    <property type="entry name" value="Lambda_DNA-bd_dom_sf"/>
</dbReference>
<comment type="caution">
    <text evidence="5">The sequence shown here is derived from an EMBL/GenBank/DDBJ whole genome shotgun (WGS) entry which is preliminary data.</text>
</comment>
<reference evidence="5 6" key="1">
    <citation type="submission" date="2023-04" db="EMBL/GenBank/DDBJ databases">
        <title>Halomonas strains isolated from rhizosphere soil.</title>
        <authorList>
            <person name="Xu L."/>
            <person name="Sun J.-Q."/>
        </authorList>
    </citation>
    <scope>NUCLEOTIDE SEQUENCE [LARGE SCALE GENOMIC DNA]</scope>
    <source>
        <strain evidence="5 6">LR5S20</strain>
    </source>
</reference>
<dbReference type="EMBL" id="JASCQP010000028">
    <property type="protein sequence ID" value="MDI5892132.1"/>
    <property type="molecule type" value="Genomic_DNA"/>
</dbReference>
<dbReference type="CDD" id="cd01575">
    <property type="entry name" value="PBP1_GntR"/>
    <property type="match status" value="1"/>
</dbReference>
<feature type="domain" description="HTH lacI-type" evidence="4">
    <location>
        <begin position="20"/>
        <end position="74"/>
    </location>
</feature>